<evidence type="ECO:0000313" key="3">
    <source>
        <dbReference type="EMBL" id="KAF9816814.1"/>
    </source>
</evidence>
<name>A0A8H7P4Z2_9APHY</name>
<dbReference type="AlphaFoldDB" id="A0A8H7P4Z2"/>
<dbReference type="EMBL" id="JADOXO010000052">
    <property type="protein sequence ID" value="KAF9816814.1"/>
    <property type="molecule type" value="Genomic_DNA"/>
</dbReference>
<gene>
    <name evidence="3" type="ORF">IEO21_03894</name>
</gene>
<dbReference type="SMART" id="SM00225">
    <property type="entry name" value="BTB"/>
    <property type="match status" value="1"/>
</dbReference>
<proteinExistence type="predicted"/>
<evidence type="ECO:0000259" key="2">
    <source>
        <dbReference type="SMART" id="SM00225"/>
    </source>
</evidence>
<evidence type="ECO:0000313" key="4">
    <source>
        <dbReference type="Proteomes" id="UP000639403"/>
    </source>
</evidence>
<dbReference type="Proteomes" id="UP000639403">
    <property type="component" value="Unassembled WGS sequence"/>
</dbReference>
<reference evidence="3" key="1">
    <citation type="submission" date="2020-11" db="EMBL/GenBank/DDBJ databases">
        <authorList>
            <person name="Koelle M."/>
            <person name="Horta M.A.C."/>
            <person name="Nowrousian M."/>
            <person name="Ohm R.A."/>
            <person name="Benz P."/>
            <person name="Pilgard A."/>
        </authorList>
    </citation>
    <scope>NUCLEOTIDE SEQUENCE</scope>
    <source>
        <strain evidence="3">FPRL280</strain>
    </source>
</reference>
<dbReference type="Gene3D" id="3.30.710.10">
    <property type="entry name" value="Potassium Channel Kv1.1, Chain A"/>
    <property type="match status" value="1"/>
</dbReference>
<dbReference type="SUPFAM" id="SSF54695">
    <property type="entry name" value="POZ domain"/>
    <property type="match status" value="1"/>
</dbReference>
<dbReference type="Pfam" id="PF00651">
    <property type="entry name" value="BTB"/>
    <property type="match status" value="1"/>
</dbReference>
<organism evidence="3 4">
    <name type="scientific">Rhodonia placenta</name>
    <dbReference type="NCBI Taxonomy" id="104341"/>
    <lineage>
        <taxon>Eukaryota</taxon>
        <taxon>Fungi</taxon>
        <taxon>Dikarya</taxon>
        <taxon>Basidiomycota</taxon>
        <taxon>Agaricomycotina</taxon>
        <taxon>Agaricomycetes</taxon>
        <taxon>Polyporales</taxon>
        <taxon>Adustoporiaceae</taxon>
        <taxon>Rhodonia</taxon>
    </lineage>
</organism>
<dbReference type="InterPro" id="IPR000210">
    <property type="entry name" value="BTB/POZ_dom"/>
</dbReference>
<reference evidence="3" key="2">
    <citation type="journal article" name="Front. Microbiol.">
        <title>Degradative Capacity of Two Strains of Rhodonia placenta: From Phenotype to Genotype.</title>
        <authorList>
            <person name="Kolle M."/>
            <person name="Horta M.A.C."/>
            <person name="Nowrousian M."/>
            <person name="Ohm R.A."/>
            <person name="Benz J.P."/>
            <person name="Pilgard A."/>
        </authorList>
    </citation>
    <scope>NUCLEOTIDE SEQUENCE</scope>
    <source>
        <strain evidence="3">FPRL280</strain>
    </source>
</reference>
<sequence length="256" mass="28399">MYHPEFYFEDGNLVFLVENTLYRVFRSTLIRHSPVFKDLFTLPKPAGSADDGSSDEYPLYLAGILSIDFERLLWVLYPPTYSAHRAQSAEEWTSILDLATRWEFADVRALAVCQLQALDLAPVERVALARAYDICGRWTLAAYTALCERTQALTLAEATLLGLETTTRVAQLREQLRAKRGAYSAPAHANPQRAPFKETQETNRARRWRSAGSAPASRPLVLAGSAPSRKFSRKPTSGGLSGTARLVADAFGLDTS</sequence>
<evidence type="ECO:0000256" key="1">
    <source>
        <dbReference type="SAM" id="MobiDB-lite"/>
    </source>
</evidence>
<feature type="domain" description="BTB" evidence="2">
    <location>
        <begin position="11"/>
        <end position="119"/>
    </location>
</feature>
<feature type="region of interest" description="Disordered" evidence="1">
    <location>
        <begin position="181"/>
        <end position="242"/>
    </location>
</feature>
<comment type="caution">
    <text evidence="3">The sequence shown here is derived from an EMBL/GenBank/DDBJ whole genome shotgun (WGS) entry which is preliminary data.</text>
</comment>
<dbReference type="InterPro" id="IPR011333">
    <property type="entry name" value="SKP1/BTB/POZ_sf"/>
</dbReference>
<accession>A0A8H7P4Z2</accession>
<protein>
    <recommendedName>
        <fullName evidence="2">BTB domain-containing protein</fullName>
    </recommendedName>
</protein>
<feature type="compositionally biased region" description="Basic and acidic residues" evidence="1">
    <location>
        <begin position="195"/>
        <end position="204"/>
    </location>
</feature>